<dbReference type="SUPFAM" id="SSF51905">
    <property type="entry name" value="FAD/NAD(P)-binding domain"/>
    <property type="match status" value="1"/>
</dbReference>
<dbReference type="RefSeq" id="WP_163458922.1">
    <property type="nucleotide sequence ID" value="NZ_JAAGOH010000023.1"/>
</dbReference>
<evidence type="ECO:0000256" key="2">
    <source>
        <dbReference type="ARBA" id="ARBA00022630"/>
    </source>
</evidence>
<keyword evidence="6" id="KW-0520">NAD</keyword>
<dbReference type="InterPro" id="IPR036188">
    <property type="entry name" value="FAD/NAD-bd_sf"/>
</dbReference>
<comment type="cofactor">
    <cofactor evidence="1">
        <name>FAD</name>
        <dbReference type="ChEBI" id="CHEBI:57692"/>
    </cofactor>
</comment>
<dbReference type="Pfam" id="PF01494">
    <property type="entry name" value="FAD_binding_3"/>
    <property type="match status" value="1"/>
</dbReference>
<dbReference type="PANTHER" id="PTHR13789">
    <property type="entry name" value="MONOOXYGENASE"/>
    <property type="match status" value="1"/>
</dbReference>
<evidence type="ECO:0000256" key="5">
    <source>
        <dbReference type="ARBA" id="ARBA00023002"/>
    </source>
</evidence>
<name>A0A7C9PJL5_9BURK</name>
<keyword evidence="15" id="KW-1185">Reference proteome</keyword>
<dbReference type="GO" id="GO:0018669">
    <property type="term" value="F:3-hydroxybenzoate 6-monooxygenase activity"/>
    <property type="evidence" value="ECO:0007669"/>
    <property type="project" value="UniProtKB-EC"/>
</dbReference>
<feature type="transmembrane region" description="Helical" evidence="12">
    <location>
        <begin position="12"/>
        <end position="29"/>
    </location>
</feature>
<evidence type="ECO:0000313" key="14">
    <source>
        <dbReference type="EMBL" id="NDY92871.1"/>
    </source>
</evidence>
<evidence type="ECO:0000256" key="6">
    <source>
        <dbReference type="ARBA" id="ARBA00023027"/>
    </source>
</evidence>
<gene>
    <name evidence="14" type="ORF">G3A44_16890</name>
</gene>
<evidence type="ECO:0000256" key="12">
    <source>
        <dbReference type="SAM" id="Phobius"/>
    </source>
</evidence>
<dbReference type="InterPro" id="IPR050493">
    <property type="entry name" value="FAD-dep_Monooxygenase_BioMet"/>
</dbReference>
<sequence length="401" mass="44162">MNAASSPSNLPVLVAGGGIGGLAAALALVRQGFEVVVLEQAAEIGEIGAGIQLGPNAFHAFDALGIGPKARSRAVYTDYMVMHDAIDEYQVGRIPTGEAFRQRFGNPYAVIHRVDVHTSLLEGAQETGRVRFHTSTRVSHVEQGQGTVTVHCADGRTFTGQALIGADGVRSVVRQQYVNDPPRVTGHVVYRAVVDQADFPDELKWNAASIWVGPKCHLVHYPLRGGEQYNVVVTFHSRQQEEWGVTDGSKAEVESYFQGICPKARQLIELPKSWRRWATADREPIGTWVFGRATLLGDAAHPTTQYMAQGACMALEDAVTLGEALRVHGNDWDQALPLYQTSRVARTARIVLSGREMGRLYHAEGVERLVRNSLWKGRTPERFYDAMEWLYGWNVSNCLAL</sequence>
<dbReference type="EMBL" id="JAAGOH010000023">
    <property type="protein sequence ID" value="NDY92871.1"/>
    <property type="molecule type" value="Genomic_DNA"/>
</dbReference>
<feature type="domain" description="FAD-binding" evidence="13">
    <location>
        <begin position="10"/>
        <end position="351"/>
    </location>
</feature>
<dbReference type="InterPro" id="IPR002938">
    <property type="entry name" value="FAD-bd"/>
</dbReference>
<dbReference type="GO" id="GO:0071949">
    <property type="term" value="F:FAD binding"/>
    <property type="evidence" value="ECO:0007669"/>
    <property type="project" value="InterPro"/>
</dbReference>
<evidence type="ECO:0000256" key="9">
    <source>
        <dbReference type="ARBA" id="ARBA00050623"/>
    </source>
</evidence>
<comment type="caution">
    <text evidence="14">The sequence shown here is derived from an EMBL/GenBank/DDBJ whole genome shotgun (WGS) entry which is preliminary data.</text>
</comment>
<dbReference type="Proteomes" id="UP000484255">
    <property type="component" value="Unassembled WGS sequence"/>
</dbReference>
<protein>
    <recommendedName>
        <fullName evidence="11">3-hydroxybenzoate 6-hydroxylase</fullName>
        <ecNumber evidence="10">1.14.13.24</ecNumber>
    </recommendedName>
</protein>
<proteinExistence type="inferred from homology"/>
<dbReference type="FunFam" id="3.50.50.60:FF:000131">
    <property type="entry name" value="3-hydroxybenzoate 6-monooxygenase"/>
    <property type="match status" value="1"/>
</dbReference>
<dbReference type="SUPFAM" id="SSF54373">
    <property type="entry name" value="FAD-linked reductases, C-terminal domain"/>
    <property type="match status" value="1"/>
</dbReference>
<evidence type="ECO:0000256" key="10">
    <source>
        <dbReference type="ARBA" id="ARBA00066995"/>
    </source>
</evidence>
<dbReference type="AlphaFoldDB" id="A0A7C9PJL5"/>
<evidence type="ECO:0000256" key="3">
    <source>
        <dbReference type="ARBA" id="ARBA00022797"/>
    </source>
</evidence>
<evidence type="ECO:0000256" key="4">
    <source>
        <dbReference type="ARBA" id="ARBA00022827"/>
    </source>
</evidence>
<evidence type="ECO:0000256" key="8">
    <source>
        <dbReference type="ARBA" id="ARBA00024018"/>
    </source>
</evidence>
<evidence type="ECO:0000256" key="11">
    <source>
        <dbReference type="ARBA" id="ARBA00071607"/>
    </source>
</evidence>
<organism evidence="14 15">
    <name type="scientific">Ideonella livida</name>
    <dbReference type="NCBI Taxonomy" id="2707176"/>
    <lineage>
        <taxon>Bacteria</taxon>
        <taxon>Pseudomonadati</taxon>
        <taxon>Pseudomonadota</taxon>
        <taxon>Betaproteobacteria</taxon>
        <taxon>Burkholderiales</taxon>
        <taxon>Sphaerotilaceae</taxon>
        <taxon>Ideonella</taxon>
    </lineage>
</organism>
<keyword evidence="7 14" id="KW-0503">Monooxygenase</keyword>
<keyword evidence="5 14" id="KW-0560">Oxidoreductase</keyword>
<dbReference type="PRINTS" id="PR00420">
    <property type="entry name" value="RNGMNOXGNASE"/>
</dbReference>
<reference evidence="14 15" key="1">
    <citation type="submission" date="2020-02" db="EMBL/GenBank/DDBJ databases">
        <title>Ideonella bacterium strain TBM-1.</title>
        <authorList>
            <person name="Chen W.-M."/>
        </authorList>
    </citation>
    <scope>NUCLEOTIDE SEQUENCE [LARGE SCALE GENOMIC DNA]</scope>
    <source>
        <strain evidence="14 15">TBM-1</strain>
    </source>
</reference>
<comment type="catalytic activity">
    <reaction evidence="9">
        <text>3-hydroxybenzoate + NADH + O2 + H(+) = 2,5-dihydroxybenzoate + NAD(+) + H2O</text>
        <dbReference type="Rhea" id="RHEA:22692"/>
        <dbReference type="ChEBI" id="CHEBI:15377"/>
        <dbReference type="ChEBI" id="CHEBI:15378"/>
        <dbReference type="ChEBI" id="CHEBI:15379"/>
        <dbReference type="ChEBI" id="CHEBI:16193"/>
        <dbReference type="ChEBI" id="CHEBI:57540"/>
        <dbReference type="ChEBI" id="CHEBI:57945"/>
        <dbReference type="ChEBI" id="CHEBI:58044"/>
        <dbReference type="EC" id="1.14.13.24"/>
    </reaction>
</comment>
<keyword evidence="2" id="KW-0285">Flavoprotein</keyword>
<comment type="similarity">
    <text evidence="8">Belongs to the 3-hydroxybenzoate 6-hydroxylase family.</text>
</comment>
<evidence type="ECO:0000259" key="13">
    <source>
        <dbReference type="Pfam" id="PF01494"/>
    </source>
</evidence>
<dbReference type="Gene3D" id="3.50.50.60">
    <property type="entry name" value="FAD/NAD(P)-binding domain"/>
    <property type="match status" value="1"/>
</dbReference>
<evidence type="ECO:0000313" key="15">
    <source>
        <dbReference type="Proteomes" id="UP000484255"/>
    </source>
</evidence>
<keyword evidence="12" id="KW-0472">Membrane</keyword>
<keyword evidence="4" id="KW-0274">FAD</keyword>
<evidence type="ECO:0000256" key="7">
    <source>
        <dbReference type="ARBA" id="ARBA00023033"/>
    </source>
</evidence>
<dbReference type="EC" id="1.14.13.24" evidence="10"/>
<dbReference type="NCBIfam" id="NF006021">
    <property type="entry name" value="PRK08163.1"/>
    <property type="match status" value="1"/>
</dbReference>
<keyword evidence="3" id="KW-0058">Aromatic hydrocarbons catabolism</keyword>
<accession>A0A7C9PJL5</accession>
<keyword evidence="12" id="KW-0812">Transmembrane</keyword>
<evidence type="ECO:0000256" key="1">
    <source>
        <dbReference type="ARBA" id="ARBA00001974"/>
    </source>
</evidence>
<keyword evidence="12" id="KW-1133">Transmembrane helix</keyword>
<dbReference type="PANTHER" id="PTHR13789:SF318">
    <property type="entry name" value="GERANYLGERANYL DIPHOSPHATE REDUCTASE"/>
    <property type="match status" value="1"/>
</dbReference>